<accession>A0A517NNX7</accession>
<dbReference type="EMBL" id="CP036526">
    <property type="protein sequence ID" value="QDT08822.1"/>
    <property type="molecule type" value="Genomic_DNA"/>
</dbReference>
<dbReference type="Proteomes" id="UP000319817">
    <property type="component" value="Chromosome"/>
</dbReference>
<dbReference type="OrthoDB" id="288264at2"/>
<organism evidence="1 2">
    <name type="scientific">Stieleria marina</name>
    <dbReference type="NCBI Taxonomy" id="1930275"/>
    <lineage>
        <taxon>Bacteria</taxon>
        <taxon>Pseudomonadati</taxon>
        <taxon>Planctomycetota</taxon>
        <taxon>Planctomycetia</taxon>
        <taxon>Pirellulales</taxon>
        <taxon>Pirellulaceae</taxon>
        <taxon>Stieleria</taxon>
    </lineage>
</organism>
<keyword evidence="2" id="KW-1185">Reference proteome</keyword>
<reference evidence="1 2" key="1">
    <citation type="submission" date="2019-02" db="EMBL/GenBank/DDBJ databases">
        <title>Deep-cultivation of Planctomycetes and their phenomic and genomic characterization uncovers novel biology.</title>
        <authorList>
            <person name="Wiegand S."/>
            <person name="Jogler M."/>
            <person name="Boedeker C."/>
            <person name="Pinto D."/>
            <person name="Vollmers J."/>
            <person name="Rivas-Marin E."/>
            <person name="Kohn T."/>
            <person name="Peeters S.H."/>
            <person name="Heuer A."/>
            <person name="Rast P."/>
            <person name="Oberbeckmann S."/>
            <person name="Bunk B."/>
            <person name="Jeske O."/>
            <person name="Meyerdierks A."/>
            <person name="Storesund J.E."/>
            <person name="Kallscheuer N."/>
            <person name="Luecker S."/>
            <person name="Lage O.M."/>
            <person name="Pohl T."/>
            <person name="Merkel B.J."/>
            <person name="Hornburger P."/>
            <person name="Mueller R.-W."/>
            <person name="Bruemmer F."/>
            <person name="Labrenz M."/>
            <person name="Spormann A.M."/>
            <person name="Op den Camp H."/>
            <person name="Overmann J."/>
            <person name="Amann R."/>
            <person name="Jetten M.S.M."/>
            <person name="Mascher T."/>
            <person name="Medema M.H."/>
            <person name="Devos D.P."/>
            <person name="Kaster A.-K."/>
            <person name="Ovreas L."/>
            <person name="Rohde M."/>
            <person name="Galperin M.Y."/>
            <person name="Jogler C."/>
        </authorList>
    </citation>
    <scope>NUCLEOTIDE SEQUENCE [LARGE SCALE GENOMIC DNA]</scope>
    <source>
        <strain evidence="1 2">K23_9</strain>
    </source>
</reference>
<evidence type="ECO:0000313" key="1">
    <source>
        <dbReference type="EMBL" id="QDT08822.1"/>
    </source>
</evidence>
<sequence length="100" mass="11082">MKRNLDQQSAIMIAIDHCGGVSPGQKCSAVFFDDAKIEKEKAFYSRCCNDSGMTDPAEVEAMVAAQVPSQPYWLVSLKSPDEATEKVQFHRIDDRTGQVI</sequence>
<name>A0A517NNX7_9BACT</name>
<proteinExistence type="predicted"/>
<protein>
    <submittedName>
        <fullName evidence="1">Uncharacterized protein</fullName>
    </submittedName>
</protein>
<evidence type="ECO:0000313" key="2">
    <source>
        <dbReference type="Proteomes" id="UP000319817"/>
    </source>
</evidence>
<gene>
    <name evidence="1" type="ORF">K239x_07640</name>
</gene>
<dbReference type="AlphaFoldDB" id="A0A517NNX7"/>
<dbReference type="RefSeq" id="WP_145416302.1">
    <property type="nucleotide sequence ID" value="NZ_CP036526.1"/>
</dbReference>